<evidence type="ECO:0000313" key="2">
    <source>
        <dbReference type="EMBL" id="POS87261.1"/>
    </source>
</evidence>
<reference evidence="2 3" key="1">
    <citation type="submission" date="2017-10" db="EMBL/GenBank/DDBJ databases">
        <title>Development of genomic resources for the powdery mildew, Erysiphe pulchra.</title>
        <authorList>
            <person name="Wadl P.A."/>
            <person name="Mack B.M."/>
            <person name="Moore G."/>
            <person name="Beltz S.B."/>
        </authorList>
    </citation>
    <scope>NUCLEOTIDE SEQUENCE [LARGE SCALE GENOMIC DNA]</scope>
    <source>
        <strain evidence="2">Cflorida</strain>
    </source>
</reference>
<keyword evidence="3" id="KW-1185">Reference proteome</keyword>
<organism evidence="2 3">
    <name type="scientific">Erysiphe pulchra</name>
    <dbReference type="NCBI Taxonomy" id="225359"/>
    <lineage>
        <taxon>Eukaryota</taxon>
        <taxon>Fungi</taxon>
        <taxon>Dikarya</taxon>
        <taxon>Ascomycota</taxon>
        <taxon>Pezizomycotina</taxon>
        <taxon>Leotiomycetes</taxon>
        <taxon>Erysiphales</taxon>
        <taxon>Erysiphaceae</taxon>
        <taxon>Erysiphe</taxon>
    </lineage>
</organism>
<dbReference type="InterPro" id="IPR049163">
    <property type="entry name" value="Pif1-like_2B_dom"/>
</dbReference>
<feature type="non-terminal residue" evidence="2">
    <location>
        <position position="1"/>
    </location>
</feature>
<comment type="caution">
    <text evidence="2">The sequence shown here is derived from an EMBL/GenBank/DDBJ whole genome shotgun (WGS) entry which is preliminary data.</text>
</comment>
<dbReference type="Pfam" id="PF21530">
    <property type="entry name" value="Pif1_2B_dom"/>
    <property type="match status" value="1"/>
</dbReference>
<dbReference type="SUPFAM" id="SSF52540">
    <property type="entry name" value="P-loop containing nucleoside triphosphate hydrolases"/>
    <property type="match status" value="1"/>
</dbReference>
<evidence type="ECO:0000259" key="1">
    <source>
        <dbReference type="Pfam" id="PF21530"/>
    </source>
</evidence>
<dbReference type="EMBL" id="PEDP01000161">
    <property type="protein sequence ID" value="POS87261.1"/>
    <property type="molecule type" value="Genomic_DNA"/>
</dbReference>
<dbReference type="OrthoDB" id="3366231at2759"/>
<dbReference type="AlphaFoldDB" id="A0A2S4PYZ8"/>
<gene>
    <name evidence="2" type="ORF">EPUL_002549</name>
</gene>
<protein>
    <recommendedName>
        <fullName evidence="1">DNA helicase Pif1-like 2B domain-containing protein</fullName>
    </recommendedName>
</protein>
<proteinExistence type="predicted"/>
<dbReference type="InterPro" id="IPR027417">
    <property type="entry name" value="P-loop_NTPase"/>
</dbReference>
<dbReference type="Proteomes" id="UP000237438">
    <property type="component" value="Unassembled WGS sequence"/>
</dbReference>
<sequence length="159" mass="17980">SYSPGLDGEEIERFTNWLTRLSYTPHLQGDIDVPDWIRSTDDEKVNDTSILHDRAILASTNDSVDMFNSEVAELRHAQSYEYYACDQAEKGDSGQVSDYTPEYLRSLVPQGLLLGLLKLQIGMPVMLTRNYYPKHGLCNGTRLIVTGLFNFCIKGRIIS</sequence>
<feature type="domain" description="DNA helicase Pif1-like 2B" evidence="1">
    <location>
        <begin position="102"/>
        <end position="148"/>
    </location>
</feature>
<evidence type="ECO:0000313" key="3">
    <source>
        <dbReference type="Proteomes" id="UP000237438"/>
    </source>
</evidence>
<dbReference type="PANTHER" id="PTHR10492">
    <property type="match status" value="1"/>
</dbReference>
<name>A0A2S4PYZ8_9PEZI</name>
<dbReference type="PANTHER" id="PTHR10492:SF57">
    <property type="entry name" value="ATP-DEPENDENT DNA HELICASE"/>
    <property type="match status" value="1"/>
</dbReference>
<dbReference type="STRING" id="225359.A0A2S4PYZ8"/>
<accession>A0A2S4PYZ8</accession>